<evidence type="ECO:0000313" key="1">
    <source>
        <dbReference type="EMBL" id="RMI42124.1"/>
    </source>
</evidence>
<reference evidence="1 2" key="1">
    <citation type="submission" date="2018-10" db="EMBL/GenBank/DDBJ databases">
        <title>Isolation from soil.</title>
        <authorList>
            <person name="Hu J."/>
        </authorList>
    </citation>
    <scope>NUCLEOTIDE SEQUENCE [LARGE SCALE GENOMIC DNA]</scope>
    <source>
        <strain evidence="1 2">NEAU-Ht49</strain>
    </source>
</reference>
<keyword evidence="2" id="KW-1185">Reference proteome</keyword>
<comment type="caution">
    <text evidence="1">The sequence shown here is derived from an EMBL/GenBank/DDBJ whole genome shotgun (WGS) entry which is preliminary data.</text>
</comment>
<dbReference type="Gene3D" id="3.40.50.150">
    <property type="entry name" value="Vaccinia Virus protein VP39"/>
    <property type="match status" value="1"/>
</dbReference>
<dbReference type="PIRSF" id="PIRSF017393">
    <property type="entry name" value="MTase_SAV2177"/>
    <property type="match status" value="1"/>
</dbReference>
<accession>A0A3M2LX21</accession>
<sequence length="260" mass="28040">MGGIDTSTPNAARIRNYWLGGKDYFTVDQDTGDAFALVYPEIFALARAERAFTARAVRWMVTCAGVRQFLDVGTGLPADDHTHQVAQAAAADCRVVYVDNDAMVLNHCQALLTSTPEGATGFIDADLHDLDRILDQTGQLLDFTQPIGLLFMGVLGHILDYCDARDIVSRLLRALPPGSYLALRDGTDINSAFARAQDGYNASGAIPYVLRSPQRIAGFFTGLDLIDPGVVPLPHWRPDPSSRPAPAAADVFGGIGHKAR</sequence>
<dbReference type="Proteomes" id="UP000282674">
    <property type="component" value="Unassembled WGS sequence"/>
</dbReference>
<dbReference type="InterPro" id="IPR029063">
    <property type="entry name" value="SAM-dependent_MTases_sf"/>
</dbReference>
<dbReference type="AlphaFoldDB" id="A0A3M2LX21"/>
<dbReference type="GO" id="GO:0008168">
    <property type="term" value="F:methyltransferase activity"/>
    <property type="evidence" value="ECO:0007669"/>
    <property type="project" value="UniProtKB-KW"/>
</dbReference>
<name>A0A3M2LX21_9ACTN</name>
<dbReference type="InterPro" id="IPR006764">
    <property type="entry name" value="SAM_dep_MeTrfase_SAV2177_type"/>
</dbReference>
<protein>
    <submittedName>
        <fullName evidence="1">SAM-dependent methyltransferase</fullName>
    </submittedName>
</protein>
<keyword evidence="1" id="KW-0489">Methyltransferase</keyword>
<dbReference type="OrthoDB" id="4134439at2"/>
<dbReference type="EMBL" id="RFFG01000036">
    <property type="protein sequence ID" value="RMI42124.1"/>
    <property type="molecule type" value="Genomic_DNA"/>
</dbReference>
<gene>
    <name evidence="1" type="ORF">EBO15_20660</name>
</gene>
<organism evidence="1 2">
    <name type="scientific">Actinomadura harenae</name>
    <dbReference type="NCBI Taxonomy" id="2483351"/>
    <lineage>
        <taxon>Bacteria</taxon>
        <taxon>Bacillati</taxon>
        <taxon>Actinomycetota</taxon>
        <taxon>Actinomycetes</taxon>
        <taxon>Streptosporangiales</taxon>
        <taxon>Thermomonosporaceae</taxon>
        <taxon>Actinomadura</taxon>
    </lineage>
</organism>
<dbReference type="GO" id="GO:0032259">
    <property type="term" value="P:methylation"/>
    <property type="evidence" value="ECO:0007669"/>
    <property type="project" value="UniProtKB-KW"/>
</dbReference>
<dbReference type="Pfam" id="PF04672">
    <property type="entry name" value="Methyltransf_19"/>
    <property type="match status" value="1"/>
</dbReference>
<proteinExistence type="predicted"/>
<evidence type="ECO:0000313" key="2">
    <source>
        <dbReference type="Proteomes" id="UP000282674"/>
    </source>
</evidence>
<keyword evidence="1" id="KW-0808">Transferase</keyword>
<dbReference type="SUPFAM" id="SSF53335">
    <property type="entry name" value="S-adenosyl-L-methionine-dependent methyltransferases"/>
    <property type="match status" value="1"/>
</dbReference>